<dbReference type="FunFam" id="3.10.20.370:FF:000001">
    <property type="entry name" value="Retrovirus-related Pol polyprotein from transposon 17.6-like protein"/>
    <property type="match status" value="1"/>
</dbReference>
<dbReference type="PANTHER" id="PTHR37984">
    <property type="entry name" value="PROTEIN CBG26694"/>
    <property type="match status" value="1"/>
</dbReference>
<dbReference type="Gene3D" id="1.10.340.70">
    <property type="match status" value="1"/>
</dbReference>
<dbReference type="Gene3D" id="3.30.420.10">
    <property type="entry name" value="Ribonuclease H-like superfamily/Ribonuclease H"/>
    <property type="match status" value="1"/>
</dbReference>
<evidence type="ECO:0000313" key="3">
    <source>
        <dbReference type="EMBL" id="KAJ8349022.1"/>
    </source>
</evidence>
<dbReference type="InterPro" id="IPR036397">
    <property type="entry name" value="RNaseH_sf"/>
</dbReference>
<dbReference type="Proteomes" id="UP001152622">
    <property type="component" value="Chromosome 10"/>
</dbReference>
<dbReference type="OrthoDB" id="775972at2759"/>
<dbReference type="FunFam" id="1.10.340.70:FF:000003">
    <property type="entry name" value="Protein CBG25708"/>
    <property type="match status" value="1"/>
</dbReference>
<dbReference type="SUPFAM" id="SSF56672">
    <property type="entry name" value="DNA/RNA polymerases"/>
    <property type="match status" value="1"/>
</dbReference>
<dbReference type="PROSITE" id="PS50994">
    <property type="entry name" value="INTEGRASE"/>
    <property type="match status" value="1"/>
</dbReference>
<evidence type="ECO:0000256" key="1">
    <source>
        <dbReference type="ARBA" id="ARBA00039658"/>
    </source>
</evidence>
<evidence type="ECO:0000259" key="2">
    <source>
        <dbReference type="PROSITE" id="PS50994"/>
    </source>
</evidence>
<reference evidence="3" key="1">
    <citation type="journal article" date="2023" name="Science">
        <title>Genome structures resolve the early diversification of teleost fishes.</title>
        <authorList>
            <person name="Parey E."/>
            <person name="Louis A."/>
            <person name="Montfort J."/>
            <person name="Bouchez O."/>
            <person name="Roques C."/>
            <person name="Iampietro C."/>
            <person name="Lluch J."/>
            <person name="Castinel A."/>
            <person name="Donnadieu C."/>
            <person name="Desvignes T."/>
            <person name="Floi Bucao C."/>
            <person name="Jouanno E."/>
            <person name="Wen M."/>
            <person name="Mejri S."/>
            <person name="Dirks R."/>
            <person name="Jansen H."/>
            <person name="Henkel C."/>
            <person name="Chen W.J."/>
            <person name="Zahm M."/>
            <person name="Cabau C."/>
            <person name="Klopp C."/>
            <person name="Thompson A.W."/>
            <person name="Robinson-Rechavi M."/>
            <person name="Braasch I."/>
            <person name="Lecointre G."/>
            <person name="Bobe J."/>
            <person name="Postlethwait J.H."/>
            <person name="Berthelot C."/>
            <person name="Roest Crollius H."/>
            <person name="Guiguen Y."/>
        </authorList>
    </citation>
    <scope>NUCLEOTIDE SEQUENCE</scope>
    <source>
        <strain evidence="3">WJC10195</strain>
    </source>
</reference>
<dbReference type="GO" id="GO:0015074">
    <property type="term" value="P:DNA integration"/>
    <property type="evidence" value="ECO:0007669"/>
    <property type="project" value="InterPro"/>
</dbReference>
<dbReference type="InterPro" id="IPR050951">
    <property type="entry name" value="Retrovirus_Pol_polyprotein"/>
</dbReference>
<keyword evidence="4" id="KW-1185">Reference proteome</keyword>
<gene>
    <name evidence="3" type="ORF">SKAU_G00276110</name>
</gene>
<dbReference type="GO" id="GO:0003676">
    <property type="term" value="F:nucleic acid binding"/>
    <property type="evidence" value="ECO:0007669"/>
    <property type="project" value="InterPro"/>
</dbReference>
<evidence type="ECO:0000313" key="4">
    <source>
        <dbReference type="Proteomes" id="UP001152622"/>
    </source>
</evidence>
<name>A0A9Q1IQV6_SYNKA</name>
<dbReference type="Pfam" id="PF00665">
    <property type="entry name" value="rve"/>
    <property type="match status" value="1"/>
</dbReference>
<dbReference type="EMBL" id="JAINUF010000010">
    <property type="protein sequence ID" value="KAJ8349022.1"/>
    <property type="molecule type" value="Genomic_DNA"/>
</dbReference>
<sequence length="383" mass="43496">MSAPLRQLTHKDNESCWFEQHQDAFDALKKSLANPPTLKYYNVHKPVTITCDASQYGLGAACLQEGVPIAYASRTLTQTEMRYAQIEKELIAVVFACSKFNDYIYGKHILIETDHQPLVTILSKPIHTAPARLQHNGAAQQEADFEVMSVQHISSSRLEELREHTAKDKDLQVLCNIIKHGWPKREVNLPANVRHYFTYGDELTVEDGIVMKGPKAVIPDSLQRDYITILYRGHPGAEATKRRARSIVFWPSMAKDIERETLSCSICNSTKPHQQKEPLKLHPVPDLPWSTVATDIFEWNGQHYLVLVDSYSGWFEIDLLRNMTCTTVITKLKWHFSVHGSPHKLISDNGAQFTSQRFKEFASTWDFVHVTSSPRGLSVAQNG</sequence>
<protein>
    <recommendedName>
        <fullName evidence="1">Gypsy retrotransposon integrase-like protein 1</fullName>
    </recommendedName>
</protein>
<dbReference type="InterPro" id="IPR041577">
    <property type="entry name" value="RT_RNaseH_2"/>
</dbReference>
<dbReference type="Pfam" id="PF17919">
    <property type="entry name" value="RT_RNaseH_2"/>
    <property type="match status" value="1"/>
</dbReference>
<dbReference type="CDD" id="cd09274">
    <property type="entry name" value="RNase_HI_RT_Ty3"/>
    <property type="match status" value="1"/>
</dbReference>
<feature type="domain" description="Integrase catalytic" evidence="2">
    <location>
        <begin position="284"/>
        <end position="383"/>
    </location>
</feature>
<dbReference type="PANTHER" id="PTHR37984:SF8">
    <property type="entry name" value="CCHC-TYPE DOMAIN-CONTAINING PROTEIN"/>
    <property type="match status" value="1"/>
</dbReference>
<comment type="caution">
    <text evidence="3">The sequence shown here is derived from an EMBL/GenBank/DDBJ whole genome shotgun (WGS) entry which is preliminary data.</text>
</comment>
<dbReference type="Gene3D" id="3.30.70.270">
    <property type="match status" value="1"/>
</dbReference>
<proteinExistence type="predicted"/>
<dbReference type="InterPro" id="IPR041588">
    <property type="entry name" value="Integrase_H2C2"/>
</dbReference>
<dbReference type="InterPro" id="IPR001584">
    <property type="entry name" value="Integrase_cat-core"/>
</dbReference>
<organism evidence="3 4">
    <name type="scientific">Synaphobranchus kaupii</name>
    <name type="common">Kaup's arrowtooth eel</name>
    <dbReference type="NCBI Taxonomy" id="118154"/>
    <lineage>
        <taxon>Eukaryota</taxon>
        <taxon>Metazoa</taxon>
        <taxon>Chordata</taxon>
        <taxon>Craniata</taxon>
        <taxon>Vertebrata</taxon>
        <taxon>Euteleostomi</taxon>
        <taxon>Actinopterygii</taxon>
        <taxon>Neopterygii</taxon>
        <taxon>Teleostei</taxon>
        <taxon>Anguilliformes</taxon>
        <taxon>Synaphobranchidae</taxon>
        <taxon>Synaphobranchus</taxon>
    </lineage>
</organism>
<dbReference type="Pfam" id="PF17921">
    <property type="entry name" value="Integrase_H2C2"/>
    <property type="match status" value="1"/>
</dbReference>
<dbReference type="InterPro" id="IPR043128">
    <property type="entry name" value="Rev_trsase/Diguanyl_cyclase"/>
</dbReference>
<dbReference type="InterPro" id="IPR043502">
    <property type="entry name" value="DNA/RNA_pol_sf"/>
</dbReference>
<dbReference type="InterPro" id="IPR012337">
    <property type="entry name" value="RNaseH-like_sf"/>
</dbReference>
<dbReference type="AlphaFoldDB" id="A0A9Q1IQV6"/>
<accession>A0A9Q1IQV6</accession>
<dbReference type="SUPFAM" id="SSF53098">
    <property type="entry name" value="Ribonuclease H-like"/>
    <property type="match status" value="1"/>
</dbReference>